<sequence length="100" mass="12020">MSERISREELVKIYNIEITFFDDLVDYGLLNIQVEDNVHYLMYEDLPDLEKFANWHYDLEINLPGLEVIHNMLKKLDALNRRNRELMNKLSAISDKYEDI</sequence>
<reference evidence="2 7" key="4">
    <citation type="submission" date="2024-01" db="EMBL/GenBank/DDBJ databases">
        <title>Whole genome of Chryseobacterium arthrosphaerae NNCa 2741.</title>
        <authorList>
            <person name="Boriskina E.V."/>
            <person name="Gordinskaya N.A."/>
            <person name="Kropotov V.S."/>
            <person name="Alekseeva A.E."/>
            <person name="Makhova M.A."/>
            <person name="Kryazhev D.V."/>
            <person name="Shkurkina I.S."/>
        </authorList>
    </citation>
    <scope>NUCLEOTIDE SEQUENCE [LARGE SCALE GENOMIC DNA]</scope>
    <source>
        <strain evidence="2 7">NNCa 2741</strain>
    </source>
</reference>
<accession>A0A1B8ZTB2</accession>
<dbReference type="Pfam" id="PF13591">
    <property type="entry name" value="MerR_2"/>
    <property type="match status" value="1"/>
</dbReference>
<dbReference type="Gene3D" id="1.10.1660.10">
    <property type="match status" value="1"/>
</dbReference>
<evidence type="ECO:0000313" key="7">
    <source>
        <dbReference type="Proteomes" id="UP001350005"/>
    </source>
</evidence>
<dbReference type="OrthoDB" id="1494789at2"/>
<feature type="coiled-coil region" evidence="1">
    <location>
        <begin position="69"/>
        <end position="96"/>
    </location>
</feature>
<gene>
    <name evidence="3" type="ORF">BBI00_10925</name>
    <name evidence="4" type="ORF">EJ377_15025</name>
    <name evidence="2" type="ORF">V2E39_03055</name>
</gene>
<reference evidence="4 6" key="3">
    <citation type="submission" date="2018-12" db="EMBL/GenBank/DDBJ databases">
        <title>Draft Genome Sequence of Chryseobacterium arthrosphaerae strain ED882-96 Isolated from the Blood of a Patient with Liver Cirrhosis in Taiwan.</title>
        <authorList>
            <person name="Lin J.-N."/>
            <person name="Lai C.-H."/>
            <person name="Yang C.-H."/>
            <person name="Huang Y.-H."/>
        </authorList>
    </citation>
    <scope>NUCLEOTIDE SEQUENCE [LARGE SCALE GENOMIC DNA]</scope>
    <source>
        <strain evidence="4 6">ED882-96</strain>
    </source>
</reference>
<dbReference type="Proteomes" id="UP000276953">
    <property type="component" value="Unassembled WGS sequence"/>
</dbReference>
<dbReference type="Proteomes" id="UP001350005">
    <property type="component" value="Unassembled WGS sequence"/>
</dbReference>
<evidence type="ECO:0000313" key="5">
    <source>
        <dbReference type="Proteomes" id="UP000093432"/>
    </source>
</evidence>
<dbReference type="GeneID" id="78302562"/>
<proteinExistence type="predicted"/>
<dbReference type="STRING" id="651561.BBI00_10925"/>
<keyword evidence="7" id="KW-1185">Reference proteome</keyword>
<dbReference type="AlphaFoldDB" id="A0A1B8ZTB2"/>
<organism evidence="3 5">
    <name type="scientific">Chryseobacterium arthrosphaerae</name>
    <dbReference type="NCBI Taxonomy" id="651561"/>
    <lineage>
        <taxon>Bacteria</taxon>
        <taxon>Pseudomonadati</taxon>
        <taxon>Bacteroidota</taxon>
        <taxon>Flavobacteriia</taxon>
        <taxon>Flavobacteriales</taxon>
        <taxon>Weeksellaceae</taxon>
        <taxon>Chryseobacterium group</taxon>
        <taxon>Chryseobacterium</taxon>
    </lineage>
</organism>
<evidence type="ECO:0000256" key="1">
    <source>
        <dbReference type="SAM" id="Coils"/>
    </source>
</evidence>
<reference evidence="3" key="1">
    <citation type="submission" date="2016-07" db="EMBL/GenBank/DDBJ databases">
        <authorList>
            <person name="Jeong J.-J."/>
            <person name="Kim D.W."/>
            <person name="Sang M.K."/>
            <person name="Choi I.-G."/>
            <person name="Kim K.D."/>
        </authorList>
    </citation>
    <scope>NUCLEOTIDE SEQUENCE</scope>
    <source>
        <strain evidence="3">CC-VM-7</strain>
    </source>
</reference>
<dbReference type="KEGG" id="carh:EGY05_15480"/>
<evidence type="ECO:0000313" key="3">
    <source>
        <dbReference type="EMBL" id="OCA74814.1"/>
    </source>
</evidence>
<name>A0A1B8ZTB2_9FLAO</name>
<dbReference type="Proteomes" id="UP000093432">
    <property type="component" value="Unassembled WGS sequence"/>
</dbReference>
<dbReference type="EMBL" id="RYFC01000003">
    <property type="protein sequence ID" value="RTZ45973.1"/>
    <property type="molecule type" value="Genomic_DNA"/>
</dbReference>
<dbReference type="EMBL" id="JAZGJU010000004">
    <property type="protein sequence ID" value="MEE6126362.1"/>
    <property type="molecule type" value="Genomic_DNA"/>
</dbReference>
<evidence type="ECO:0000313" key="2">
    <source>
        <dbReference type="EMBL" id="MEE6126362.1"/>
    </source>
</evidence>
<reference evidence="5" key="2">
    <citation type="submission" date="2016-07" db="EMBL/GenBank/DDBJ databases">
        <authorList>
            <person name="Florea S."/>
            <person name="Webb J.S."/>
            <person name="Jaromczyk J."/>
            <person name="Schardl C.L."/>
        </authorList>
    </citation>
    <scope>NUCLEOTIDE SEQUENCE [LARGE SCALE GENOMIC DNA]</scope>
    <source>
        <strain evidence="5">CC-VM-7</strain>
    </source>
</reference>
<comment type="caution">
    <text evidence="3">The sequence shown here is derived from an EMBL/GenBank/DDBJ whole genome shotgun (WGS) entry which is preliminary data.</text>
</comment>
<protein>
    <submittedName>
        <fullName evidence="2">Chaperone modulator CbpM</fullName>
    </submittedName>
    <submittedName>
        <fullName evidence="3">MerR family transcriptional regulator</fullName>
    </submittedName>
</protein>
<dbReference type="EMBL" id="MAYG01000001">
    <property type="protein sequence ID" value="OCA74814.1"/>
    <property type="molecule type" value="Genomic_DNA"/>
</dbReference>
<dbReference type="RefSeq" id="WP_065398800.1">
    <property type="nucleotide sequence ID" value="NZ_CP033811.1"/>
</dbReference>
<evidence type="ECO:0000313" key="4">
    <source>
        <dbReference type="EMBL" id="RTZ45973.1"/>
    </source>
</evidence>
<keyword evidence="1" id="KW-0175">Coiled coil</keyword>
<evidence type="ECO:0000313" key="6">
    <source>
        <dbReference type="Proteomes" id="UP000276953"/>
    </source>
</evidence>